<accession>A0A382Z7S2</accession>
<name>A0A382Z7S2_9ZZZZ</name>
<feature type="non-terminal residue" evidence="2">
    <location>
        <position position="65"/>
    </location>
</feature>
<reference evidence="2" key="1">
    <citation type="submission" date="2018-05" db="EMBL/GenBank/DDBJ databases">
        <authorList>
            <person name="Lanie J.A."/>
            <person name="Ng W.-L."/>
            <person name="Kazmierczak K.M."/>
            <person name="Andrzejewski T.M."/>
            <person name="Davidsen T.M."/>
            <person name="Wayne K.J."/>
            <person name="Tettelin H."/>
            <person name="Glass J.I."/>
            <person name="Rusch D."/>
            <person name="Podicherti R."/>
            <person name="Tsui H.-C.T."/>
            <person name="Winkler M.E."/>
        </authorList>
    </citation>
    <scope>NUCLEOTIDE SEQUENCE</scope>
</reference>
<dbReference type="Pfam" id="PF02558">
    <property type="entry name" value="ApbA"/>
    <property type="match status" value="1"/>
</dbReference>
<dbReference type="EMBL" id="UINC01181573">
    <property type="protein sequence ID" value="SVD91330.1"/>
    <property type="molecule type" value="Genomic_DNA"/>
</dbReference>
<dbReference type="Gene3D" id="3.40.50.720">
    <property type="entry name" value="NAD(P)-binding Rossmann-like Domain"/>
    <property type="match status" value="1"/>
</dbReference>
<protein>
    <recommendedName>
        <fullName evidence="1">Ketopantoate reductase N-terminal domain-containing protein</fullName>
    </recommendedName>
</protein>
<organism evidence="2">
    <name type="scientific">marine metagenome</name>
    <dbReference type="NCBI Taxonomy" id="408172"/>
    <lineage>
        <taxon>unclassified sequences</taxon>
        <taxon>metagenomes</taxon>
        <taxon>ecological metagenomes</taxon>
    </lineage>
</organism>
<evidence type="ECO:0000313" key="2">
    <source>
        <dbReference type="EMBL" id="SVD91330.1"/>
    </source>
</evidence>
<dbReference type="InterPro" id="IPR036291">
    <property type="entry name" value="NAD(P)-bd_dom_sf"/>
</dbReference>
<dbReference type="AlphaFoldDB" id="A0A382Z7S2"/>
<dbReference type="SUPFAM" id="SSF51735">
    <property type="entry name" value="NAD(P)-binding Rossmann-fold domains"/>
    <property type="match status" value="1"/>
</dbReference>
<dbReference type="InterPro" id="IPR013332">
    <property type="entry name" value="KPR_N"/>
</dbReference>
<evidence type="ECO:0000259" key="1">
    <source>
        <dbReference type="Pfam" id="PF02558"/>
    </source>
</evidence>
<proteinExistence type="predicted"/>
<feature type="domain" description="Ketopantoate reductase N-terminal" evidence="1">
    <location>
        <begin position="12"/>
        <end position="59"/>
    </location>
</feature>
<gene>
    <name evidence="2" type="ORF">METZ01_LOCUS444184</name>
</gene>
<sequence>MNEKNGSGTVRIGVVGMGPVGSILSAHLLESGAYVVSCDISQTRIESIKTRGICLTNTIEKAVPI</sequence>